<evidence type="ECO:0000313" key="1">
    <source>
        <dbReference type="EMBL" id="CAG8840214.1"/>
    </source>
</evidence>
<reference evidence="1" key="1">
    <citation type="submission" date="2021-06" db="EMBL/GenBank/DDBJ databases">
        <authorList>
            <person name="Kallberg Y."/>
            <person name="Tangrot J."/>
            <person name="Rosling A."/>
        </authorList>
    </citation>
    <scope>NUCLEOTIDE SEQUENCE</scope>
    <source>
        <strain evidence="1">MA461A</strain>
    </source>
</reference>
<protein>
    <submittedName>
        <fullName evidence="1">14541_t:CDS:1</fullName>
    </submittedName>
</protein>
<accession>A0ACA9SJI2</accession>
<dbReference type="Proteomes" id="UP000789920">
    <property type="component" value="Unassembled WGS sequence"/>
</dbReference>
<sequence>DIYHIMAGKTLKLLKLTVAMLSLVGEQRFLRVWKSFEYPHQWSKLPNPISHVESFMMSDCIRLGMVMLFILNRSLDANSFKPTKLVKLQRRSGLQRNQVANAIINCWSIVAKCTRLVFKFLLSISDYKEFEKILKEEREVLTI</sequence>
<gene>
    <name evidence="1" type="ORF">RPERSI_LOCUS31348</name>
</gene>
<keyword evidence="2" id="KW-1185">Reference proteome</keyword>
<proteinExistence type="predicted"/>
<feature type="non-terminal residue" evidence="1">
    <location>
        <position position="1"/>
    </location>
</feature>
<name>A0ACA9SJI2_9GLOM</name>
<comment type="caution">
    <text evidence="1">The sequence shown here is derived from an EMBL/GenBank/DDBJ whole genome shotgun (WGS) entry which is preliminary data.</text>
</comment>
<feature type="non-terminal residue" evidence="1">
    <location>
        <position position="143"/>
    </location>
</feature>
<evidence type="ECO:0000313" key="2">
    <source>
        <dbReference type="Proteomes" id="UP000789920"/>
    </source>
</evidence>
<organism evidence="1 2">
    <name type="scientific">Racocetra persica</name>
    <dbReference type="NCBI Taxonomy" id="160502"/>
    <lineage>
        <taxon>Eukaryota</taxon>
        <taxon>Fungi</taxon>
        <taxon>Fungi incertae sedis</taxon>
        <taxon>Mucoromycota</taxon>
        <taxon>Glomeromycotina</taxon>
        <taxon>Glomeromycetes</taxon>
        <taxon>Diversisporales</taxon>
        <taxon>Gigasporaceae</taxon>
        <taxon>Racocetra</taxon>
    </lineage>
</organism>
<dbReference type="EMBL" id="CAJVQC010126106">
    <property type="protein sequence ID" value="CAG8840214.1"/>
    <property type="molecule type" value="Genomic_DNA"/>
</dbReference>